<dbReference type="Proteomes" id="UP001465755">
    <property type="component" value="Unassembled WGS sequence"/>
</dbReference>
<gene>
    <name evidence="1" type="ORF">WJX73_008641</name>
</gene>
<comment type="caution">
    <text evidence="1">The sequence shown here is derived from an EMBL/GenBank/DDBJ whole genome shotgun (WGS) entry which is preliminary data.</text>
</comment>
<keyword evidence="2" id="KW-1185">Reference proteome</keyword>
<accession>A0AAW1PZS1</accession>
<reference evidence="1 2" key="1">
    <citation type="journal article" date="2024" name="Nat. Commun.">
        <title>Phylogenomics reveals the evolutionary origins of lichenization in chlorophyte algae.</title>
        <authorList>
            <person name="Puginier C."/>
            <person name="Libourel C."/>
            <person name="Otte J."/>
            <person name="Skaloud P."/>
            <person name="Haon M."/>
            <person name="Grisel S."/>
            <person name="Petersen M."/>
            <person name="Berrin J.G."/>
            <person name="Delaux P.M."/>
            <person name="Dal Grande F."/>
            <person name="Keller J."/>
        </authorList>
    </citation>
    <scope>NUCLEOTIDE SEQUENCE [LARGE SCALE GENOMIC DNA]</scope>
    <source>
        <strain evidence="1 2">SAG 2036</strain>
    </source>
</reference>
<dbReference type="EMBL" id="JALJOQ010000001">
    <property type="protein sequence ID" value="KAK9815140.1"/>
    <property type="molecule type" value="Genomic_DNA"/>
</dbReference>
<organism evidence="1 2">
    <name type="scientific">Symbiochloris irregularis</name>
    <dbReference type="NCBI Taxonomy" id="706552"/>
    <lineage>
        <taxon>Eukaryota</taxon>
        <taxon>Viridiplantae</taxon>
        <taxon>Chlorophyta</taxon>
        <taxon>core chlorophytes</taxon>
        <taxon>Trebouxiophyceae</taxon>
        <taxon>Trebouxiales</taxon>
        <taxon>Trebouxiaceae</taxon>
        <taxon>Symbiochloris</taxon>
    </lineage>
</organism>
<protein>
    <recommendedName>
        <fullName evidence="3">VanZ-like domain-containing protein</fullName>
    </recommendedName>
</protein>
<dbReference type="AlphaFoldDB" id="A0AAW1PZS1"/>
<evidence type="ECO:0000313" key="1">
    <source>
        <dbReference type="EMBL" id="KAK9815140.1"/>
    </source>
</evidence>
<evidence type="ECO:0000313" key="2">
    <source>
        <dbReference type="Proteomes" id="UP001465755"/>
    </source>
</evidence>
<proteinExistence type="predicted"/>
<evidence type="ECO:0008006" key="3">
    <source>
        <dbReference type="Google" id="ProtNLM"/>
    </source>
</evidence>
<name>A0AAW1PZS1_9CHLO</name>
<sequence>MPVHPLITAVAYWITGRTGQSTAKRLLVAAAASTAFALLKEAGDQAGWWYGRFSWLDLGADAAGTASSLVLINLHRSVLRRDRAGSVGVV</sequence>